<comment type="caution">
    <text evidence="3">The sequence shown here is derived from an EMBL/GenBank/DDBJ whole genome shotgun (WGS) entry which is preliminary data.</text>
</comment>
<feature type="region of interest" description="Disordered" evidence="1">
    <location>
        <begin position="135"/>
        <end position="159"/>
    </location>
</feature>
<dbReference type="Proteomes" id="UP000298030">
    <property type="component" value="Unassembled WGS sequence"/>
</dbReference>
<feature type="region of interest" description="Disordered" evidence="1">
    <location>
        <begin position="308"/>
        <end position="334"/>
    </location>
</feature>
<sequence length="600" mass="65228">MITNRLLSLFALVGAAVAWVDVDPDLIPALDEPLPVFSLGEPSFIPDDWLESVVGHTGKKPKFVKRSSDDPKVYIYDGDEVVGFVDKSTGETRVFPDYGTLKPCDKPVDINKALSLFEKGSDAFPADDTGIELTRGSSLQGGEVADAPPTEGSGSNYRRWNDTVIPPAASPDLTYLTLGTVTRSVKVGDQTFPVCGPGSQASFGVGPENKVVSLSYQWKPATKTNKLQHALPAGHIAEYIQAALEPKVVLTQAEGIKVYHVDTCFYDSGVSYLQPVYRVLAEPYDHTNTTADDRKKFVEYIPIDGDGAETIPSGEGTANVAGGASPDEPSTSDNTRRSFLNYFEARQGLTAPTITVGRYVVRNDSDGFVEDARNFWTSLSTSPTYNFVNSQYYWAFDWLYKENAQSFVNSVDLALTEAHGGFHRFSTYKGSAAEKDGGVHIPADLPTDGFGPISNSGKGKLSYWFIDACEVIPSSFDFQAIDDPNPQRRAFDPWWPVFRGGIHAVVGWRTSALFSDNTASRTAAAIALGRPVVSAWLDAAHTDPAYKNKPTYTGGGTGIEDWPLGRAAAVFRCGRASDKVVDRQNLGAPTCLSIRYWNND</sequence>
<dbReference type="Pfam" id="PF19872">
    <property type="entry name" value="DUF6345"/>
    <property type="match status" value="1"/>
</dbReference>
<proteinExistence type="predicted"/>
<keyword evidence="2" id="KW-0732">Signal</keyword>
<evidence type="ECO:0000256" key="2">
    <source>
        <dbReference type="SAM" id="SignalP"/>
    </source>
</evidence>
<feature type="signal peptide" evidence="2">
    <location>
        <begin position="1"/>
        <end position="18"/>
    </location>
</feature>
<gene>
    <name evidence="3" type="ORF">FA13DRAFT_1401431</name>
</gene>
<protein>
    <submittedName>
        <fullName evidence="3">Uncharacterized protein</fullName>
    </submittedName>
</protein>
<organism evidence="3 4">
    <name type="scientific">Coprinellus micaceus</name>
    <name type="common">Glistening ink-cap mushroom</name>
    <name type="synonym">Coprinus micaceus</name>
    <dbReference type="NCBI Taxonomy" id="71717"/>
    <lineage>
        <taxon>Eukaryota</taxon>
        <taxon>Fungi</taxon>
        <taxon>Dikarya</taxon>
        <taxon>Basidiomycota</taxon>
        <taxon>Agaricomycotina</taxon>
        <taxon>Agaricomycetes</taxon>
        <taxon>Agaricomycetidae</taxon>
        <taxon>Agaricales</taxon>
        <taxon>Agaricineae</taxon>
        <taxon>Psathyrellaceae</taxon>
        <taxon>Coprinellus</taxon>
    </lineage>
</organism>
<dbReference type="OrthoDB" id="5424205at2759"/>
<dbReference type="EMBL" id="QPFP01000074">
    <property type="protein sequence ID" value="TEB23746.1"/>
    <property type="molecule type" value="Genomic_DNA"/>
</dbReference>
<evidence type="ECO:0000313" key="4">
    <source>
        <dbReference type="Proteomes" id="UP000298030"/>
    </source>
</evidence>
<dbReference type="AlphaFoldDB" id="A0A4Y7SPG3"/>
<reference evidence="3 4" key="1">
    <citation type="journal article" date="2019" name="Nat. Ecol. Evol.">
        <title>Megaphylogeny resolves global patterns of mushroom evolution.</title>
        <authorList>
            <person name="Varga T."/>
            <person name="Krizsan K."/>
            <person name="Foldi C."/>
            <person name="Dima B."/>
            <person name="Sanchez-Garcia M."/>
            <person name="Sanchez-Ramirez S."/>
            <person name="Szollosi G.J."/>
            <person name="Szarkandi J.G."/>
            <person name="Papp V."/>
            <person name="Albert L."/>
            <person name="Andreopoulos W."/>
            <person name="Angelini C."/>
            <person name="Antonin V."/>
            <person name="Barry K.W."/>
            <person name="Bougher N.L."/>
            <person name="Buchanan P."/>
            <person name="Buyck B."/>
            <person name="Bense V."/>
            <person name="Catcheside P."/>
            <person name="Chovatia M."/>
            <person name="Cooper J."/>
            <person name="Damon W."/>
            <person name="Desjardin D."/>
            <person name="Finy P."/>
            <person name="Geml J."/>
            <person name="Haridas S."/>
            <person name="Hughes K."/>
            <person name="Justo A."/>
            <person name="Karasinski D."/>
            <person name="Kautmanova I."/>
            <person name="Kiss B."/>
            <person name="Kocsube S."/>
            <person name="Kotiranta H."/>
            <person name="LaButti K.M."/>
            <person name="Lechner B.E."/>
            <person name="Liimatainen K."/>
            <person name="Lipzen A."/>
            <person name="Lukacs Z."/>
            <person name="Mihaltcheva S."/>
            <person name="Morgado L.N."/>
            <person name="Niskanen T."/>
            <person name="Noordeloos M.E."/>
            <person name="Ohm R.A."/>
            <person name="Ortiz-Santana B."/>
            <person name="Ovrebo C."/>
            <person name="Racz N."/>
            <person name="Riley R."/>
            <person name="Savchenko A."/>
            <person name="Shiryaev A."/>
            <person name="Soop K."/>
            <person name="Spirin V."/>
            <person name="Szebenyi C."/>
            <person name="Tomsovsky M."/>
            <person name="Tulloss R.E."/>
            <person name="Uehling J."/>
            <person name="Grigoriev I.V."/>
            <person name="Vagvolgyi C."/>
            <person name="Papp T."/>
            <person name="Martin F.M."/>
            <person name="Miettinen O."/>
            <person name="Hibbett D.S."/>
            <person name="Nagy L.G."/>
        </authorList>
    </citation>
    <scope>NUCLEOTIDE SEQUENCE [LARGE SCALE GENOMIC DNA]</scope>
    <source>
        <strain evidence="3 4">FP101781</strain>
    </source>
</reference>
<evidence type="ECO:0000256" key="1">
    <source>
        <dbReference type="SAM" id="MobiDB-lite"/>
    </source>
</evidence>
<feature type="chain" id="PRO_5021436090" evidence="2">
    <location>
        <begin position="19"/>
        <end position="600"/>
    </location>
</feature>
<keyword evidence="4" id="KW-1185">Reference proteome</keyword>
<accession>A0A4Y7SPG3</accession>
<dbReference type="InterPro" id="IPR045926">
    <property type="entry name" value="DUF6345"/>
</dbReference>
<name>A0A4Y7SPG3_COPMI</name>
<evidence type="ECO:0000313" key="3">
    <source>
        <dbReference type="EMBL" id="TEB23746.1"/>
    </source>
</evidence>